<evidence type="ECO:0000313" key="2">
    <source>
        <dbReference type="Proteomes" id="UP001519460"/>
    </source>
</evidence>
<dbReference type="Proteomes" id="UP001519460">
    <property type="component" value="Unassembled WGS sequence"/>
</dbReference>
<reference evidence="1 2" key="1">
    <citation type="journal article" date="2023" name="Sci. Data">
        <title>Genome assembly of the Korean intertidal mud-creeper Batillaria attramentaria.</title>
        <authorList>
            <person name="Patra A.K."/>
            <person name="Ho P.T."/>
            <person name="Jun S."/>
            <person name="Lee S.J."/>
            <person name="Kim Y."/>
            <person name="Won Y.J."/>
        </authorList>
    </citation>
    <scope>NUCLEOTIDE SEQUENCE [LARGE SCALE GENOMIC DNA]</scope>
    <source>
        <strain evidence="1">Wonlab-2016</strain>
    </source>
</reference>
<protein>
    <submittedName>
        <fullName evidence="1">Uncharacterized protein</fullName>
    </submittedName>
</protein>
<keyword evidence="2" id="KW-1185">Reference proteome</keyword>
<sequence>MTISLDNHFLSRVFTISEVPVQSPFSLLIILVLSMPAACKRSEWSLGTGACTKPTRVSLKRTLARDSAVTAVAVELRESVATLKVSLQGRRLCLFSLLILYLFPLR</sequence>
<comment type="caution">
    <text evidence="1">The sequence shown here is derived from an EMBL/GenBank/DDBJ whole genome shotgun (WGS) entry which is preliminary data.</text>
</comment>
<name>A0ABD0JS21_9CAEN</name>
<organism evidence="1 2">
    <name type="scientific">Batillaria attramentaria</name>
    <dbReference type="NCBI Taxonomy" id="370345"/>
    <lineage>
        <taxon>Eukaryota</taxon>
        <taxon>Metazoa</taxon>
        <taxon>Spiralia</taxon>
        <taxon>Lophotrochozoa</taxon>
        <taxon>Mollusca</taxon>
        <taxon>Gastropoda</taxon>
        <taxon>Caenogastropoda</taxon>
        <taxon>Sorbeoconcha</taxon>
        <taxon>Cerithioidea</taxon>
        <taxon>Batillariidae</taxon>
        <taxon>Batillaria</taxon>
    </lineage>
</organism>
<accession>A0ABD0JS21</accession>
<gene>
    <name evidence="1" type="ORF">BaRGS_00031331</name>
</gene>
<dbReference type="EMBL" id="JACVVK020000350">
    <property type="protein sequence ID" value="KAK7477429.1"/>
    <property type="molecule type" value="Genomic_DNA"/>
</dbReference>
<proteinExistence type="predicted"/>
<evidence type="ECO:0000313" key="1">
    <source>
        <dbReference type="EMBL" id="KAK7477429.1"/>
    </source>
</evidence>
<dbReference type="AlphaFoldDB" id="A0ABD0JS21"/>